<sequence>MRLSMPVLFRMRVIPLILLLAVVFATLLNWPVLLHFYQILTALEHVKAGFVISIPLVLIAALNVVFMPFSVRYLLKPFFAVLLITGAIASYATLHYKVMFDQSMIQNILETDSQEATSYLNGTIILWVALTGVLPAVLLFMVKIDYCAKWYQGLIYRLLSMLVSLVFIGGVAALYYQDYASVGRNNPTLNKEIIPTNYIYSAARYLQKTYFTARIPFQTLGDDARRTAGNGKPTLMFLVIGETARSQNYQMNGYTRDTNAYTVREGDVISFADVHSCGTATAVSVPCLFSGMGRKHYDAEKAANSEGLLDVVHKTGVSLLWKENDGGCKGACKRIPTIEIKPTAGNNMCDGETCYDGVMLENLDAEITATPGDKLMAFHFIGSHGPTYYRRYPPAFRHYMPECARSDIENCTQEELVNTYDNTVRYTDYVLAQMIDKLKKYADRYNTVLIYVSDHGESLGENGLYLHGTPYKLAPEQQTHVPLQVWMSPGFSAAKHLDMACLKNAAAHNAWSHDNLFSSVLGLWDIATQVYDPQLDMFRPCRAG</sequence>
<feature type="transmembrane region" description="Helical" evidence="8">
    <location>
        <begin position="154"/>
        <end position="176"/>
    </location>
</feature>
<protein>
    <submittedName>
        <fullName evidence="11">Uncharacterized protein</fullName>
    </submittedName>
</protein>
<keyword evidence="7 8" id="KW-0472">Membrane</keyword>
<name>I2B6U2_SHIBC</name>
<keyword evidence="3" id="KW-0997">Cell inner membrane</keyword>
<comment type="subcellular location">
    <subcellularLocation>
        <location evidence="1">Cell inner membrane</location>
        <topology evidence="1">Multi-pass membrane protein</topology>
    </subcellularLocation>
</comment>
<evidence type="ECO:0000256" key="4">
    <source>
        <dbReference type="ARBA" id="ARBA00022679"/>
    </source>
</evidence>
<evidence type="ECO:0000313" key="12">
    <source>
        <dbReference type="Proteomes" id="UP000001955"/>
    </source>
</evidence>
<dbReference type="InterPro" id="IPR012549">
    <property type="entry name" value="EptA-like_N"/>
</dbReference>
<dbReference type="Gene3D" id="3.40.720.10">
    <property type="entry name" value="Alkaline Phosphatase, subunit A"/>
    <property type="match status" value="1"/>
</dbReference>
<dbReference type="EMBL" id="CP001560">
    <property type="protein sequence ID" value="AFJ46246.1"/>
    <property type="molecule type" value="Genomic_DNA"/>
</dbReference>
<dbReference type="InterPro" id="IPR000917">
    <property type="entry name" value="Sulfatase_N"/>
</dbReference>
<feature type="domain" description="Phosphoethanolamine transferase N-terminal" evidence="10">
    <location>
        <begin position="58"/>
        <end position="209"/>
    </location>
</feature>
<keyword evidence="6 8" id="KW-1133">Transmembrane helix</keyword>
<feature type="domain" description="Sulfatase N-terminal" evidence="9">
    <location>
        <begin position="236"/>
        <end position="525"/>
    </location>
</feature>
<keyword evidence="12" id="KW-1185">Reference proteome</keyword>
<dbReference type="Pfam" id="PF00884">
    <property type="entry name" value="Sulfatase"/>
    <property type="match status" value="1"/>
</dbReference>
<dbReference type="Proteomes" id="UP000001955">
    <property type="component" value="Chromosome"/>
</dbReference>
<dbReference type="SUPFAM" id="SSF53649">
    <property type="entry name" value="Alkaline phosphatase-like"/>
    <property type="match status" value="1"/>
</dbReference>
<dbReference type="InterPro" id="IPR040423">
    <property type="entry name" value="PEA_transferase"/>
</dbReference>
<evidence type="ECO:0000256" key="2">
    <source>
        <dbReference type="ARBA" id="ARBA00022475"/>
    </source>
</evidence>
<dbReference type="GO" id="GO:0016776">
    <property type="term" value="F:phosphotransferase activity, phosphate group as acceptor"/>
    <property type="evidence" value="ECO:0007669"/>
    <property type="project" value="TreeGrafter"/>
</dbReference>
<dbReference type="KEGG" id="ebt:EBL_c11420"/>
<accession>I2B6U2</accession>
<dbReference type="GO" id="GO:0005886">
    <property type="term" value="C:plasma membrane"/>
    <property type="evidence" value="ECO:0007669"/>
    <property type="project" value="UniProtKB-SubCell"/>
</dbReference>
<feature type="transmembrane region" description="Helical" evidence="8">
    <location>
        <begin position="78"/>
        <end position="99"/>
    </location>
</feature>
<evidence type="ECO:0000259" key="9">
    <source>
        <dbReference type="Pfam" id="PF00884"/>
    </source>
</evidence>
<keyword evidence="4" id="KW-0808">Transferase</keyword>
<gene>
    <name evidence="11" type="ordered locus">EBL_c11420</name>
</gene>
<dbReference type="HOGENOM" id="CLU_018534_1_0_6"/>
<evidence type="ECO:0000256" key="8">
    <source>
        <dbReference type="SAM" id="Phobius"/>
    </source>
</evidence>
<dbReference type="PATRIC" id="fig|630626.3.peg.1101"/>
<dbReference type="NCBIfam" id="NF028537">
    <property type="entry name" value="P_eth_NH2_trans"/>
    <property type="match status" value="1"/>
</dbReference>
<dbReference type="Pfam" id="PF08019">
    <property type="entry name" value="EptA_B_N"/>
    <property type="match status" value="1"/>
</dbReference>
<evidence type="ECO:0000256" key="6">
    <source>
        <dbReference type="ARBA" id="ARBA00022989"/>
    </source>
</evidence>
<dbReference type="GO" id="GO:0009244">
    <property type="term" value="P:lipopolysaccharide core region biosynthetic process"/>
    <property type="evidence" value="ECO:0007669"/>
    <property type="project" value="TreeGrafter"/>
</dbReference>
<dbReference type="PANTHER" id="PTHR30443">
    <property type="entry name" value="INNER MEMBRANE PROTEIN"/>
    <property type="match status" value="1"/>
</dbReference>
<dbReference type="InterPro" id="IPR017850">
    <property type="entry name" value="Alkaline_phosphatase_core_sf"/>
</dbReference>
<evidence type="ECO:0000313" key="11">
    <source>
        <dbReference type="EMBL" id="AFJ46246.1"/>
    </source>
</evidence>
<feature type="transmembrane region" description="Helical" evidence="8">
    <location>
        <begin position="45"/>
        <end position="66"/>
    </location>
</feature>
<reference evidence="11 12" key="1">
    <citation type="journal article" date="2012" name="J. Bacteriol.">
        <title>Complete genome sequence of the B12-producing Shimwellia blattae strain DSM 4481, isolated from a cockroach.</title>
        <authorList>
            <person name="Brzuszkiewicz E."/>
            <person name="Waschkowitz T."/>
            <person name="Wiezer A."/>
            <person name="Daniel R."/>
        </authorList>
    </citation>
    <scope>NUCLEOTIDE SEQUENCE [LARGE SCALE GENOMIC DNA]</scope>
    <source>
        <strain evidence="12">ATCC 29907 / DSM 4481 / JCM 1650 / NBRC 105725 / CDC 9005-74</strain>
    </source>
</reference>
<dbReference type="AlphaFoldDB" id="I2B6U2"/>
<evidence type="ECO:0000256" key="7">
    <source>
        <dbReference type="ARBA" id="ARBA00023136"/>
    </source>
</evidence>
<dbReference type="PANTHER" id="PTHR30443:SF0">
    <property type="entry name" value="PHOSPHOETHANOLAMINE TRANSFERASE EPTA"/>
    <property type="match status" value="1"/>
</dbReference>
<keyword evidence="5 8" id="KW-0812">Transmembrane</keyword>
<keyword evidence="2" id="KW-1003">Cell membrane</keyword>
<dbReference type="eggNOG" id="COG2194">
    <property type="taxonomic scope" value="Bacteria"/>
</dbReference>
<dbReference type="STRING" id="630626.EBL_c11420"/>
<organism evidence="11 12">
    <name type="scientific">Shimwellia blattae (strain ATCC 29907 / DSM 4481 / JCM 1650 / NBRC 105725 / CDC 9005-74)</name>
    <name type="common">Escherichia blattae</name>
    <dbReference type="NCBI Taxonomy" id="630626"/>
    <lineage>
        <taxon>Bacteria</taxon>
        <taxon>Pseudomonadati</taxon>
        <taxon>Pseudomonadota</taxon>
        <taxon>Gammaproteobacteria</taxon>
        <taxon>Enterobacterales</taxon>
        <taxon>Enterobacteriaceae</taxon>
        <taxon>Shimwellia</taxon>
    </lineage>
</organism>
<evidence type="ECO:0000256" key="5">
    <source>
        <dbReference type="ARBA" id="ARBA00022692"/>
    </source>
</evidence>
<evidence type="ECO:0000256" key="1">
    <source>
        <dbReference type="ARBA" id="ARBA00004429"/>
    </source>
</evidence>
<dbReference type="RefSeq" id="WP_014715896.1">
    <property type="nucleotide sequence ID" value="NC_017910.1"/>
</dbReference>
<proteinExistence type="predicted"/>
<evidence type="ECO:0000259" key="10">
    <source>
        <dbReference type="Pfam" id="PF08019"/>
    </source>
</evidence>
<dbReference type="InterPro" id="IPR058130">
    <property type="entry name" value="PEA_transf_C"/>
</dbReference>
<feature type="transmembrane region" description="Helical" evidence="8">
    <location>
        <begin position="119"/>
        <end position="142"/>
    </location>
</feature>
<dbReference type="CDD" id="cd16017">
    <property type="entry name" value="LptA"/>
    <property type="match status" value="1"/>
</dbReference>
<evidence type="ECO:0000256" key="3">
    <source>
        <dbReference type="ARBA" id="ARBA00022519"/>
    </source>
</evidence>